<dbReference type="EMBL" id="CM047582">
    <property type="protein sequence ID" value="KAI9914961.1"/>
    <property type="molecule type" value="Genomic_DNA"/>
</dbReference>
<protein>
    <submittedName>
        <fullName evidence="1">Uncharacterized protein</fullName>
    </submittedName>
</protein>
<reference evidence="1 2" key="1">
    <citation type="journal article" date="2022" name="bioRxiv">
        <title>The genome of the oomycete Peronosclerospora sorghi, a cosmopolitan pathogen of maize and sorghum, is inflated with dispersed pseudogenes.</title>
        <authorList>
            <person name="Fletcher K."/>
            <person name="Martin F."/>
            <person name="Isakeit T."/>
            <person name="Cavanaugh K."/>
            <person name="Magill C."/>
            <person name="Michelmore R."/>
        </authorList>
    </citation>
    <scope>NUCLEOTIDE SEQUENCE [LARGE SCALE GENOMIC DNA]</scope>
    <source>
        <strain evidence="1">P6</strain>
    </source>
</reference>
<keyword evidence="2" id="KW-1185">Reference proteome</keyword>
<gene>
    <name evidence="1" type="ORF">PsorP6_007003</name>
</gene>
<name>A0ACC0WB82_9STRA</name>
<evidence type="ECO:0000313" key="1">
    <source>
        <dbReference type="EMBL" id="KAI9914961.1"/>
    </source>
</evidence>
<sequence length="63" mass="7039">MSGISGIQKHGIFVYFSSSGAHEANYSLNAHSKRRLLVSFNRRKSSDSLLHMLSDFLGQPDEL</sequence>
<comment type="caution">
    <text evidence="1">The sequence shown here is derived from an EMBL/GenBank/DDBJ whole genome shotgun (WGS) entry which is preliminary data.</text>
</comment>
<dbReference type="Proteomes" id="UP001163321">
    <property type="component" value="Chromosome 3"/>
</dbReference>
<proteinExistence type="predicted"/>
<accession>A0ACC0WB82</accession>
<evidence type="ECO:0000313" key="2">
    <source>
        <dbReference type="Proteomes" id="UP001163321"/>
    </source>
</evidence>
<organism evidence="1 2">
    <name type="scientific">Peronosclerospora sorghi</name>
    <dbReference type="NCBI Taxonomy" id="230839"/>
    <lineage>
        <taxon>Eukaryota</taxon>
        <taxon>Sar</taxon>
        <taxon>Stramenopiles</taxon>
        <taxon>Oomycota</taxon>
        <taxon>Peronosporomycetes</taxon>
        <taxon>Peronosporales</taxon>
        <taxon>Peronosporaceae</taxon>
        <taxon>Peronosclerospora</taxon>
    </lineage>
</organism>